<dbReference type="InterPro" id="IPR012340">
    <property type="entry name" value="NA-bd_OB-fold"/>
</dbReference>
<dbReference type="SUPFAM" id="SSF50249">
    <property type="entry name" value="Nucleic acid-binding proteins"/>
    <property type="match status" value="1"/>
</dbReference>
<organism evidence="2 3">
    <name type="scientific">Camelina sativa</name>
    <name type="common">False flax</name>
    <name type="synonym">Myagrum sativum</name>
    <dbReference type="NCBI Taxonomy" id="90675"/>
    <lineage>
        <taxon>Eukaryota</taxon>
        <taxon>Viridiplantae</taxon>
        <taxon>Streptophyta</taxon>
        <taxon>Embryophyta</taxon>
        <taxon>Tracheophyta</taxon>
        <taxon>Spermatophyta</taxon>
        <taxon>Magnoliopsida</taxon>
        <taxon>eudicotyledons</taxon>
        <taxon>Gunneridae</taxon>
        <taxon>Pentapetalae</taxon>
        <taxon>rosids</taxon>
        <taxon>malvids</taxon>
        <taxon>Brassicales</taxon>
        <taxon>Brassicaceae</taxon>
        <taxon>Camelineae</taxon>
        <taxon>Camelina</taxon>
    </lineage>
</organism>
<sequence length="136" mass="15245">MAATFAFLKDVRPYKTAWRVQVKVLHAWCQSTGESLELVVSDSLGKKIHASVKKELVTKYANRLPVGNWVFIETFGLSYATGQFRPTTHLYKMAFITGTLVLQSDPVSDSTFLSLTKFRKIQSGEANPNILVGKYI</sequence>
<keyword evidence="2" id="KW-1185">Reference proteome</keyword>
<dbReference type="InterPro" id="IPR003871">
    <property type="entry name" value="RFA1B/D_OB_1st"/>
</dbReference>
<name>A0ABM0YNW9_CAMSA</name>
<evidence type="ECO:0000313" key="3">
    <source>
        <dbReference type="RefSeq" id="XP_010503779.1"/>
    </source>
</evidence>
<proteinExistence type="predicted"/>
<accession>A0ABM0YNW9</accession>
<evidence type="ECO:0000313" key="2">
    <source>
        <dbReference type="Proteomes" id="UP000694864"/>
    </source>
</evidence>
<dbReference type="GeneID" id="104780934"/>
<evidence type="ECO:0000259" key="1">
    <source>
        <dbReference type="Pfam" id="PF02721"/>
    </source>
</evidence>
<reference evidence="2" key="1">
    <citation type="journal article" date="2014" name="Nat. Commun.">
        <title>The emerging biofuel crop Camelina sativa retains a highly undifferentiated hexaploid genome structure.</title>
        <authorList>
            <person name="Kagale S."/>
            <person name="Koh C."/>
            <person name="Nixon J."/>
            <person name="Bollina V."/>
            <person name="Clarke W.E."/>
            <person name="Tuteja R."/>
            <person name="Spillane C."/>
            <person name="Robinson S.J."/>
            <person name="Links M.G."/>
            <person name="Clarke C."/>
            <person name="Higgins E.E."/>
            <person name="Huebert T."/>
            <person name="Sharpe A.G."/>
            <person name="Parkin I.A."/>
        </authorList>
    </citation>
    <scope>NUCLEOTIDE SEQUENCE [LARGE SCALE GENOMIC DNA]</scope>
    <source>
        <strain evidence="2">cv. DH55</strain>
    </source>
</reference>
<feature type="domain" description="Replication protein A 70 kDa DNA-binding subunit B/D first OB fold" evidence="1">
    <location>
        <begin position="5"/>
        <end position="103"/>
    </location>
</feature>
<dbReference type="CDD" id="cd04480">
    <property type="entry name" value="RPA1_DBD_A_like"/>
    <property type="match status" value="1"/>
</dbReference>
<reference evidence="3" key="2">
    <citation type="submission" date="2025-08" db="UniProtKB">
        <authorList>
            <consortium name="RefSeq"/>
        </authorList>
    </citation>
    <scope>IDENTIFICATION</scope>
    <source>
        <tissue evidence="3">Leaf</tissue>
    </source>
</reference>
<protein>
    <submittedName>
        <fullName evidence="3">Uncharacterized protein LOC104780934</fullName>
    </submittedName>
</protein>
<gene>
    <name evidence="3" type="primary">LOC104780934</name>
</gene>
<dbReference type="Pfam" id="PF02721">
    <property type="entry name" value="DUF223"/>
    <property type="match status" value="1"/>
</dbReference>
<dbReference type="RefSeq" id="XP_010503779.1">
    <property type="nucleotide sequence ID" value="XM_010505477.2"/>
</dbReference>
<dbReference type="Gene3D" id="2.40.50.140">
    <property type="entry name" value="Nucleic acid-binding proteins"/>
    <property type="match status" value="1"/>
</dbReference>
<dbReference type="Proteomes" id="UP000694864">
    <property type="component" value="Chromosome 4"/>
</dbReference>